<sequence>MKKIAQASILIIALCLLFNRPNLAFSGYEEEINQEITNLNDKISGSKKKIEDIQSQQKEYNELIAQKRNEQGSLNNELEILNAQVVKAQLDIDASELEIDKTNLEIKKTTLDIQDKDDQINKEKEHIATMLRLMYKQDQVSALEILLLNNSLADFINQLQYLENTNEEISNSVNSLKETKDKLEENKRTLIAKEEELNNLKTTLEEQKLALTQQQEDKNFLLEETKQSEKKYQYLLTAARKEQAKTSAEISSLEKSVREKLEKLKNNPDLNYTGFIWPTDGRYITASFHDPDYPFRRSLGEHSGIDIRATYGTTLKAAANGYVARVKYDGTKNYAYIMIIHGDGLSTVYGHVSAINVKADEYVVQGQTIGRTGGIPGSPGSGPFCTGAHLHFEVRKNG</sequence>
<dbReference type="InterPro" id="IPR016047">
    <property type="entry name" value="M23ase_b-sheet_dom"/>
</dbReference>
<dbReference type="GO" id="GO:0004222">
    <property type="term" value="F:metalloendopeptidase activity"/>
    <property type="evidence" value="ECO:0007669"/>
    <property type="project" value="TreeGrafter"/>
</dbReference>
<feature type="domain" description="M23ase beta-sheet core" evidence="3">
    <location>
        <begin position="301"/>
        <end position="398"/>
    </location>
</feature>
<dbReference type="Pfam" id="PF01551">
    <property type="entry name" value="Peptidase_M23"/>
    <property type="match status" value="1"/>
</dbReference>
<gene>
    <name evidence="4" type="ORF">COX68_01215</name>
</gene>
<protein>
    <recommendedName>
        <fullName evidence="3">M23ase beta-sheet core domain-containing protein</fullName>
    </recommendedName>
</protein>
<dbReference type="PANTHER" id="PTHR21666">
    <property type="entry name" value="PEPTIDASE-RELATED"/>
    <property type="match status" value="1"/>
</dbReference>
<dbReference type="Proteomes" id="UP000228743">
    <property type="component" value="Unassembled WGS sequence"/>
</dbReference>
<dbReference type="Gene3D" id="6.10.250.3150">
    <property type="match status" value="1"/>
</dbReference>
<feature type="coiled-coil region" evidence="1">
    <location>
        <begin position="159"/>
        <end position="231"/>
    </location>
</feature>
<dbReference type="EMBL" id="PFPX01000026">
    <property type="protein sequence ID" value="PJA10161.1"/>
    <property type="molecule type" value="Genomic_DNA"/>
</dbReference>
<dbReference type="CDD" id="cd12797">
    <property type="entry name" value="M23_peptidase"/>
    <property type="match status" value="1"/>
</dbReference>
<comment type="caution">
    <text evidence="4">The sequence shown here is derived from an EMBL/GenBank/DDBJ whole genome shotgun (WGS) entry which is preliminary data.</text>
</comment>
<dbReference type="InterPro" id="IPR050570">
    <property type="entry name" value="Cell_wall_metabolism_enzyme"/>
</dbReference>
<name>A0A2M7VZX1_9BACT</name>
<dbReference type="InterPro" id="IPR011055">
    <property type="entry name" value="Dup_hybrid_motif"/>
</dbReference>
<organism evidence="4 5">
    <name type="scientific">Candidatus Falkowbacteria bacterium CG_4_10_14_0_2_um_filter_41_15</name>
    <dbReference type="NCBI Taxonomy" id="1974554"/>
    <lineage>
        <taxon>Bacteria</taxon>
        <taxon>Candidatus Falkowiibacteriota</taxon>
    </lineage>
</organism>
<feature type="coiled-coil region" evidence="1">
    <location>
        <begin position="29"/>
        <end position="107"/>
    </location>
</feature>
<keyword evidence="2" id="KW-0732">Signal</keyword>
<feature type="signal peptide" evidence="2">
    <location>
        <begin position="1"/>
        <end position="24"/>
    </location>
</feature>
<accession>A0A2M7VZX1</accession>
<evidence type="ECO:0000313" key="5">
    <source>
        <dbReference type="Proteomes" id="UP000228743"/>
    </source>
</evidence>
<proteinExistence type="predicted"/>
<dbReference type="Gene3D" id="2.70.70.10">
    <property type="entry name" value="Glucose Permease (Domain IIA)"/>
    <property type="match status" value="1"/>
</dbReference>
<dbReference type="PANTHER" id="PTHR21666:SF270">
    <property type="entry name" value="MUREIN HYDROLASE ACTIVATOR ENVC"/>
    <property type="match status" value="1"/>
</dbReference>
<feature type="non-terminal residue" evidence="4">
    <location>
        <position position="398"/>
    </location>
</feature>
<evidence type="ECO:0000256" key="1">
    <source>
        <dbReference type="SAM" id="Coils"/>
    </source>
</evidence>
<feature type="chain" id="PRO_5014702003" description="M23ase beta-sheet core domain-containing protein" evidence="2">
    <location>
        <begin position="25"/>
        <end position="398"/>
    </location>
</feature>
<evidence type="ECO:0000256" key="2">
    <source>
        <dbReference type="SAM" id="SignalP"/>
    </source>
</evidence>
<dbReference type="AlphaFoldDB" id="A0A2M7VZX1"/>
<dbReference type="SUPFAM" id="SSF51261">
    <property type="entry name" value="Duplicated hybrid motif"/>
    <property type="match status" value="1"/>
</dbReference>
<reference evidence="5" key="1">
    <citation type="submission" date="2017-09" db="EMBL/GenBank/DDBJ databases">
        <title>Depth-based differentiation of microbial function through sediment-hosted aquifers and enrichment of novel symbionts in the deep terrestrial subsurface.</title>
        <authorList>
            <person name="Probst A.J."/>
            <person name="Ladd B."/>
            <person name="Jarett J.K."/>
            <person name="Geller-Mcgrath D.E."/>
            <person name="Sieber C.M.K."/>
            <person name="Emerson J.B."/>
            <person name="Anantharaman K."/>
            <person name="Thomas B.C."/>
            <person name="Malmstrom R."/>
            <person name="Stieglmeier M."/>
            <person name="Klingl A."/>
            <person name="Woyke T."/>
            <person name="Ryan C.M."/>
            <person name="Banfield J.F."/>
        </authorList>
    </citation>
    <scope>NUCLEOTIDE SEQUENCE [LARGE SCALE GENOMIC DNA]</scope>
</reference>
<evidence type="ECO:0000313" key="4">
    <source>
        <dbReference type="EMBL" id="PJA10161.1"/>
    </source>
</evidence>
<keyword evidence="1" id="KW-0175">Coiled coil</keyword>
<evidence type="ECO:0000259" key="3">
    <source>
        <dbReference type="Pfam" id="PF01551"/>
    </source>
</evidence>